<comment type="caution">
    <text evidence="1">The sequence shown here is derived from an EMBL/GenBank/DDBJ whole genome shotgun (WGS) entry which is preliminary data.</text>
</comment>
<organism evidence="1 2">
    <name type="scientific">Solanum bulbocastanum</name>
    <name type="common">Wild potato</name>
    <dbReference type="NCBI Taxonomy" id="147425"/>
    <lineage>
        <taxon>Eukaryota</taxon>
        <taxon>Viridiplantae</taxon>
        <taxon>Streptophyta</taxon>
        <taxon>Embryophyta</taxon>
        <taxon>Tracheophyta</taxon>
        <taxon>Spermatophyta</taxon>
        <taxon>Magnoliopsida</taxon>
        <taxon>eudicotyledons</taxon>
        <taxon>Gunneridae</taxon>
        <taxon>Pentapetalae</taxon>
        <taxon>asterids</taxon>
        <taxon>lamiids</taxon>
        <taxon>Solanales</taxon>
        <taxon>Solanaceae</taxon>
        <taxon>Solanoideae</taxon>
        <taxon>Solaneae</taxon>
        <taxon>Solanum</taxon>
    </lineage>
</organism>
<name>A0AAN8T9B4_SOLBU</name>
<protein>
    <submittedName>
        <fullName evidence="1">Uncharacterized protein</fullName>
    </submittedName>
</protein>
<dbReference type="EMBL" id="JBANQN010000007">
    <property type="protein sequence ID" value="KAK6784293.1"/>
    <property type="molecule type" value="Genomic_DNA"/>
</dbReference>
<proteinExistence type="predicted"/>
<reference evidence="1 2" key="1">
    <citation type="submission" date="2024-02" db="EMBL/GenBank/DDBJ databases">
        <title>de novo genome assembly of Solanum bulbocastanum strain 11H21.</title>
        <authorList>
            <person name="Hosaka A.J."/>
        </authorList>
    </citation>
    <scope>NUCLEOTIDE SEQUENCE [LARGE SCALE GENOMIC DNA]</scope>
    <source>
        <tissue evidence="1">Young leaves</tissue>
    </source>
</reference>
<keyword evidence="2" id="KW-1185">Reference proteome</keyword>
<evidence type="ECO:0000313" key="1">
    <source>
        <dbReference type="EMBL" id="KAK6784293.1"/>
    </source>
</evidence>
<dbReference type="Proteomes" id="UP001371456">
    <property type="component" value="Unassembled WGS sequence"/>
</dbReference>
<sequence length="72" mass="8231">MECRLQRHNEEGCRKLNPHLRNYYKDAEEKGTTYHIDKSNNKTFAISAFPSRTLTSGKVVGDPDSWAGNCGW</sequence>
<evidence type="ECO:0000313" key="2">
    <source>
        <dbReference type="Proteomes" id="UP001371456"/>
    </source>
</evidence>
<accession>A0AAN8T9B4</accession>
<gene>
    <name evidence="1" type="ORF">RDI58_017747</name>
</gene>
<dbReference type="AlphaFoldDB" id="A0AAN8T9B4"/>